<proteinExistence type="inferred from homology"/>
<dbReference type="GO" id="GO:0007062">
    <property type="term" value="P:sister chromatid cohesion"/>
    <property type="evidence" value="ECO:0007669"/>
    <property type="project" value="UniProtKB-ARBA"/>
</dbReference>
<evidence type="ECO:0000259" key="4">
    <source>
        <dbReference type="Pfam" id="PF21581"/>
    </source>
</evidence>
<dbReference type="EMBL" id="OU898276">
    <property type="protein sequence ID" value="CAG9826350.1"/>
    <property type="molecule type" value="Genomic_DNA"/>
</dbReference>
<reference evidence="5" key="1">
    <citation type="submission" date="2022-01" db="EMBL/GenBank/DDBJ databases">
        <authorList>
            <person name="King R."/>
        </authorList>
    </citation>
    <scope>NUCLEOTIDE SEQUENCE</scope>
</reference>
<feature type="compositionally biased region" description="Low complexity" evidence="2">
    <location>
        <begin position="31"/>
        <end position="52"/>
    </location>
</feature>
<feature type="region of interest" description="Disordered" evidence="2">
    <location>
        <begin position="1"/>
        <end position="57"/>
    </location>
</feature>
<dbReference type="InterPro" id="IPR013721">
    <property type="entry name" value="STAG"/>
</dbReference>
<dbReference type="GO" id="GO:0003682">
    <property type="term" value="F:chromatin binding"/>
    <property type="evidence" value="ECO:0007669"/>
    <property type="project" value="TreeGrafter"/>
</dbReference>
<evidence type="ECO:0000259" key="3">
    <source>
        <dbReference type="Pfam" id="PF08514"/>
    </source>
</evidence>
<accession>A0A9N9X6A0</accession>
<dbReference type="GO" id="GO:0005634">
    <property type="term" value="C:nucleus"/>
    <property type="evidence" value="ECO:0007669"/>
    <property type="project" value="TreeGrafter"/>
</dbReference>
<dbReference type="InterPro" id="IPR016024">
    <property type="entry name" value="ARM-type_fold"/>
</dbReference>
<feature type="compositionally biased region" description="Polar residues" evidence="2">
    <location>
        <begin position="1015"/>
        <end position="1051"/>
    </location>
</feature>
<organism evidence="5 6">
    <name type="scientific">Diabrotica balteata</name>
    <name type="common">Banded cucumber beetle</name>
    <dbReference type="NCBI Taxonomy" id="107213"/>
    <lineage>
        <taxon>Eukaryota</taxon>
        <taxon>Metazoa</taxon>
        <taxon>Ecdysozoa</taxon>
        <taxon>Arthropoda</taxon>
        <taxon>Hexapoda</taxon>
        <taxon>Insecta</taxon>
        <taxon>Pterygota</taxon>
        <taxon>Neoptera</taxon>
        <taxon>Endopterygota</taxon>
        <taxon>Coleoptera</taxon>
        <taxon>Polyphaga</taxon>
        <taxon>Cucujiformia</taxon>
        <taxon>Chrysomeloidea</taxon>
        <taxon>Chrysomelidae</taxon>
        <taxon>Galerucinae</taxon>
        <taxon>Diabroticina</taxon>
        <taxon>Diabroticites</taxon>
        <taxon>Diabrotica</taxon>
    </lineage>
</organism>
<dbReference type="PANTHER" id="PTHR11199:SF0">
    <property type="entry name" value="LD34181P-RELATED"/>
    <property type="match status" value="1"/>
</dbReference>
<dbReference type="GO" id="GO:0000785">
    <property type="term" value="C:chromatin"/>
    <property type="evidence" value="ECO:0007669"/>
    <property type="project" value="TreeGrafter"/>
</dbReference>
<comment type="similarity">
    <text evidence="1">Belongs to the SCC3 family.</text>
</comment>
<name>A0A9N9X6A0_DIABA</name>
<feature type="domain" description="STAG" evidence="3">
    <location>
        <begin position="219"/>
        <end position="305"/>
    </location>
</feature>
<feature type="region of interest" description="Disordered" evidence="2">
    <location>
        <begin position="1015"/>
        <end position="1061"/>
    </location>
</feature>
<evidence type="ECO:0000313" key="6">
    <source>
        <dbReference type="Proteomes" id="UP001153709"/>
    </source>
</evidence>
<dbReference type="GO" id="GO:0008278">
    <property type="term" value="C:cohesin complex"/>
    <property type="evidence" value="ECO:0007669"/>
    <property type="project" value="TreeGrafter"/>
</dbReference>
<keyword evidence="6" id="KW-1185">Reference proteome</keyword>
<feature type="domain" description="SCD" evidence="4">
    <location>
        <begin position="328"/>
        <end position="392"/>
    </location>
</feature>
<dbReference type="SUPFAM" id="SSF48371">
    <property type="entry name" value="ARM repeat"/>
    <property type="match status" value="1"/>
</dbReference>
<dbReference type="InterPro" id="IPR039662">
    <property type="entry name" value="Cohesin_Scc3/SA"/>
</dbReference>
<dbReference type="Pfam" id="PF08514">
    <property type="entry name" value="STAG"/>
    <property type="match status" value="1"/>
</dbReference>
<feature type="compositionally biased region" description="Low complexity" evidence="2">
    <location>
        <begin position="9"/>
        <end position="18"/>
    </location>
</feature>
<dbReference type="AlphaFoldDB" id="A0A9N9X6A0"/>
<evidence type="ECO:0000256" key="2">
    <source>
        <dbReference type="SAM" id="MobiDB-lite"/>
    </source>
</evidence>
<dbReference type="OrthoDB" id="498590at2759"/>
<dbReference type="Pfam" id="PF21581">
    <property type="entry name" value="SCD"/>
    <property type="match status" value="1"/>
</dbReference>
<evidence type="ECO:0000313" key="5">
    <source>
        <dbReference type="EMBL" id="CAG9826350.1"/>
    </source>
</evidence>
<dbReference type="InterPro" id="IPR020839">
    <property type="entry name" value="SCD"/>
</dbReference>
<sequence>MDPGGNKISGSSVVGSGSQDSRKTSTPQRFTSPRRILRSPSLSTISSPALSTRSKQNQSVEEIFKSLSISEEIRSTPSISEQGDISIDEYTEENYDQYFNKIRRQPINKNQCKTYKPSAKDTLYAKIFDEPSDTKAITLEFFRLYQQAPDAAIKQLIKLCIDVAGFHKFDPEPHFLINEYDKSSKRIIEMLVSDENLLKYSTIREGKYLLRERPTNFIKYIKMGIYNFIQKLIQQAHFNNILYDEIFIKCLISFLKCMARSRCRCLKHAGVIMVSKMLTAVVLVLNDVSQNSISENNNTSTEEKNRILISLIEGLYMIFYKYCRTRDDMIKNMRVECIHETKTWIKYFPKLFINDFEIFEIVMKLMIDPSKEVRMAALEVCEELLQIASVRESIKPNQDVLLTAIAGRFCDVDIPLSVKAVDIFTLILKFDLKFINDEICTKVVDIIFNKYAPLGKAACRFFSLWLDLAQKCPDEIIIYIARIFTSRNHKYGKEIVVDGFLDSCTHMDNWKLFCKLIVTEVEDNELKEALAQLFSEAVKQRVSGTVGIPRLMSKPVKPDTHTLHNDLAKMLPCLDSILVAETNISILKKVLEIILKLDVTVLDEDYCKEFGDISSSARNLFNTQYDLKLLDLSAQVLHHFTQAGVYAERGSKHAKIICQENVDTFLQLLNTQSDHLPIVANRVAILFQYFDLSEELNFMDPTGMNETMMVPILKCCSWHLLWNLRKLKHQAQLRKTENLNLKIKNLGVGIRDFLTVCISMLQKVQAYRNNEEFIQMFHIFCQTSTTFTQECEVAKKINVSFKELSLNVEEPAERQFLQKLVDAKIICNNAMPLDERRRLLEVYVRAIHLGILPIQTLHKVYKYFHSFNEDYGELIEASLKTLHTMDALVTPYPIYHTLKEVFEDILERYNGVVDIRSEEGTQLMKLANQFATSKILRESSILFRILILLFDYAFKDEQKLVFLHIAKHFFNAIDNNDTKKKTQSVFKRKIKPEFEKNDSVLFFVSLMKLSLKESSTGPAKQRRSSTIENVSPNQSKIQDLSKQTDVTTTEHYSPRKRSRRI</sequence>
<protein>
    <submittedName>
        <fullName evidence="5">Uncharacterized protein</fullName>
    </submittedName>
</protein>
<dbReference type="Proteomes" id="UP001153709">
    <property type="component" value="Chromosome 1"/>
</dbReference>
<gene>
    <name evidence="5" type="ORF">DIABBA_LOCUS475</name>
</gene>
<dbReference type="PANTHER" id="PTHR11199">
    <property type="entry name" value="STROMAL ANTIGEN"/>
    <property type="match status" value="1"/>
</dbReference>
<evidence type="ECO:0000256" key="1">
    <source>
        <dbReference type="ARBA" id="ARBA00005486"/>
    </source>
</evidence>